<evidence type="ECO:0000256" key="1">
    <source>
        <dbReference type="ARBA" id="ARBA00013258"/>
    </source>
</evidence>
<dbReference type="InterPro" id="IPR016035">
    <property type="entry name" value="Acyl_Trfase/lysoPLipase"/>
</dbReference>
<organism evidence="6 7">
    <name type="scientific">Gluconacetobacter sacchari</name>
    <dbReference type="NCBI Taxonomy" id="92759"/>
    <lineage>
        <taxon>Bacteria</taxon>
        <taxon>Pseudomonadati</taxon>
        <taxon>Pseudomonadota</taxon>
        <taxon>Alphaproteobacteria</taxon>
        <taxon>Acetobacterales</taxon>
        <taxon>Acetobacteraceae</taxon>
        <taxon>Gluconacetobacter</taxon>
    </lineage>
</organism>
<evidence type="ECO:0000256" key="5">
    <source>
        <dbReference type="SAM" id="MobiDB-lite"/>
    </source>
</evidence>
<evidence type="ECO:0000256" key="4">
    <source>
        <dbReference type="ARBA" id="ARBA00048462"/>
    </source>
</evidence>
<proteinExistence type="predicted"/>
<dbReference type="EMBL" id="JABEQJ010000012">
    <property type="protein sequence ID" value="MBB2160664.1"/>
    <property type="molecule type" value="Genomic_DNA"/>
</dbReference>
<comment type="catalytic activity">
    <reaction evidence="4">
        <text>holo-[ACP] + malonyl-CoA = malonyl-[ACP] + CoA</text>
        <dbReference type="Rhea" id="RHEA:41792"/>
        <dbReference type="Rhea" id="RHEA-COMP:9623"/>
        <dbReference type="Rhea" id="RHEA-COMP:9685"/>
        <dbReference type="ChEBI" id="CHEBI:57287"/>
        <dbReference type="ChEBI" id="CHEBI:57384"/>
        <dbReference type="ChEBI" id="CHEBI:64479"/>
        <dbReference type="ChEBI" id="CHEBI:78449"/>
        <dbReference type="EC" id="2.3.1.39"/>
    </reaction>
</comment>
<dbReference type="PANTHER" id="PTHR42681:SF1">
    <property type="entry name" value="MALONYL-COA-ACYL CARRIER PROTEIN TRANSACYLASE, MITOCHONDRIAL"/>
    <property type="match status" value="1"/>
</dbReference>
<feature type="region of interest" description="Disordered" evidence="5">
    <location>
        <begin position="1"/>
        <end position="23"/>
    </location>
</feature>
<comment type="caution">
    <text evidence="6">The sequence shown here is derived from an EMBL/GenBank/DDBJ whole genome shotgun (WGS) entry which is preliminary data.</text>
</comment>
<dbReference type="RefSeq" id="WP_182997516.1">
    <property type="nucleotide sequence ID" value="NZ_JABEQJ010000012.1"/>
</dbReference>
<gene>
    <name evidence="6" type="ORF">HLH48_10825</name>
</gene>
<dbReference type="GO" id="GO:0004314">
    <property type="term" value="F:[acyl-carrier-protein] S-malonyltransferase activity"/>
    <property type="evidence" value="ECO:0007669"/>
    <property type="project" value="UniProtKB-EC"/>
</dbReference>
<protein>
    <recommendedName>
        <fullName evidence="1">[acyl-carrier-protein] S-malonyltransferase</fullName>
        <ecNumber evidence="1">2.3.1.39</ecNumber>
    </recommendedName>
</protein>
<keyword evidence="2" id="KW-0808">Transferase</keyword>
<feature type="compositionally biased region" description="Polar residues" evidence="5">
    <location>
        <begin position="1"/>
        <end position="14"/>
    </location>
</feature>
<dbReference type="InterPro" id="IPR001227">
    <property type="entry name" value="Ac_transferase_dom_sf"/>
</dbReference>
<accession>A0A7W4NMQ7</accession>
<evidence type="ECO:0000313" key="7">
    <source>
        <dbReference type="Proteomes" id="UP000589085"/>
    </source>
</evidence>
<evidence type="ECO:0000313" key="6">
    <source>
        <dbReference type="EMBL" id="MBB2160664.1"/>
    </source>
</evidence>
<dbReference type="PANTHER" id="PTHR42681">
    <property type="entry name" value="MALONYL-COA-ACYL CARRIER PROTEIN TRANSACYLASE, MITOCHONDRIAL"/>
    <property type="match status" value="1"/>
</dbReference>
<dbReference type="GO" id="GO:0006633">
    <property type="term" value="P:fatty acid biosynthetic process"/>
    <property type="evidence" value="ECO:0007669"/>
    <property type="project" value="TreeGrafter"/>
</dbReference>
<dbReference type="Proteomes" id="UP000589085">
    <property type="component" value="Unassembled WGS sequence"/>
</dbReference>
<dbReference type="EC" id="2.3.1.39" evidence="1"/>
<dbReference type="SUPFAM" id="SSF52151">
    <property type="entry name" value="FabD/lysophospholipase-like"/>
    <property type="match status" value="2"/>
</dbReference>
<name>A0A7W4NMQ7_9PROT</name>
<keyword evidence="3" id="KW-0012">Acyltransferase</keyword>
<sequence>MSISQKSEGRNSSAHVEPSARKDAREAAVMRPVGFFPGLGSRAAYRQLERDLFESDVPDVRQVFPEAAEALGYDPQRLVLRDSNIPVDRIERQAFLGAALLVHGIALHRYLVDVARRNGTEIRFVAFTGESFGIITAAVAAGALSVAHGATLAHALAPFILVGAEGVSSPSLLQARVAKMLAAVGVTQPLVLQPAHVVALTGHPDVVNRVLVAIGDVYDVSDVELHKTYAANQANVYVRTGARESFGLFMRNFPDIAVQELKEPTRFMAHAARMAPIREAFARMMDSEGIRFRDAHTPLICNHANRIVHQAADVRDAVLSIIDCVMESRWTADNCEHVGGNVVLELGQGGKSVQLLVDNGITLPAIAYAGGQDDTDALVAAATLLQEVGGVTARDTDGRAHLQDGDLAVLRRMFGVPARYPVVRDFMLREFTRMIAAFQVTSPSSLSPSLRRFLEIYQHTSAARDDLDLAGGELALQVQAKKSVVGDSHTLGRVTTEIKILKPDGSVTDRCSAGRWTPEALVFHFSCLDDAPVLDLIRRARRMAEHHEEVAALYEKFTSTLSFDASADAAGPGAAGVMSPQAVATLQILHQLALLILLRAERPAIFLSHDYYFAGGDVLGWCVALCAAGALDTEDAVTLYADHLRGAIMVDATPNAGRNDVLGRLRDAAAPLVSAAGVPVTAAKDIASATRGLFELPLAEQRPCSLRLNGDVQIVCLGADPGEGTFDTAPYGSAVTVVLTAEQIAQRSHSASLEALEHGCVSSLTGDNQRVLHFARGRKILSSTVFSYIKLGERVLGFGKGGSESMTMFVTAEDHHAA</sequence>
<evidence type="ECO:0000256" key="3">
    <source>
        <dbReference type="ARBA" id="ARBA00023315"/>
    </source>
</evidence>
<dbReference type="AlphaFoldDB" id="A0A7W4NMQ7"/>
<dbReference type="Gene3D" id="3.40.366.10">
    <property type="entry name" value="Malonyl-Coenzyme A Acyl Carrier Protein, domain 2"/>
    <property type="match status" value="1"/>
</dbReference>
<dbReference type="InterPro" id="IPR050858">
    <property type="entry name" value="Mal-CoA-ACP_Trans/PKS_FabD"/>
</dbReference>
<reference evidence="6 7" key="1">
    <citation type="submission" date="2020-04" db="EMBL/GenBank/DDBJ databases">
        <title>Description of novel Gluconacetobacter.</title>
        <authorList>
            <person name="Sombolestani A."/>
        </authorList>
    </citation>
    <scope>NUCLEOTIDE SEQUENCE [LARGE SCALE GENOMIC DNA]</scope>
    <source>
        <strain evidence="6 7">LMG 19747</strain>
    </source>
</reference>
<evidence type="ECO:0000256" key="2">
    <source>
        <dbReference type="ARBA" id="ARBA00022679"/>
    </source>
</evidence>
<dbReference type="Gene3D" id="3.30.70.250">
    <property type="entry name" value="Malonyl-CoA ACP transacylase, ACP-binding"/>
    <property type="match status" value="1"/>
</dbReference>